<gene>
    <name evidence="1" type="ORF">RF007C_11895</name>
</gene>
<comment type="caution">
    <text evidence="1">The sequence shown here is derived from an EMBL/GenBank/DDBJ whole genome shotgun (WGS) entry which is preliminary data.</text>
</comment>
<evidence type="ECO:0000313" key="1">
    <source>
        <dbReference type="EMBL" id="EWM54305.1"/>
    </source>
</evidence>
<dbReference type="EMBL" id="ATAX01000016">
    <property type="protein sequence ID" value="EWM54305.1"/>
    <property type="molecule type" value="Genomic_DNA"/>
</dbReference>
<keyword evidence="2" id="KW-1185">Reference proteome</keyword>
<dbReference type="eggNOG" id="ENOG5032TJN">
    <property type="taxonomic scope" value="Bacteria"/>
</dbReference>
<organism evidence="1 2">
    <name type="scientific">Ruminococcus flavefaciens 007c</name>
    <dbReference type="NCBI Taxonomy" id="1341157"/>
    <lineage>
        <taxon>Bacteria</taxon>
        <taxon>Bacillati</taxon>
        <taxon>Bacillota</taxon>
        <taxon>Clostridia</taxon>
        <taxon>Eubacteriales</taxon>
        <taxon>Oscillospiraceae</taxon>
        <taxon>Ruminococcus</taxon>
    </lineage>
</organism>
<proteinExistence type="predicted"/>
<protein>
    <submittedName>
        <fullName evidence="1">Uncharacterized protein</fullName>
    </submittedName>
</protein>
<dbReference type="AlphaFoldDB" id="W7UZX3"/>
<dbReference type="RefSeq" id="WP_037297703.1">
    <property type="nucleotide sequence ID" value="NZ_ATAX01000016.1"/>
</dbReference>
<reference evidence="1 2" key="1">
    <citation type="journal article" date="2014" name="PLoS ONE">
        <title>Rumen cellulosomics: divergent fiber-degrading strategies revealed by comparative genome-wide analysis of six ruminococcal strains.</title>
        <authorList>
            <person name="Dassa B."/>
            <person name="Borovok I."/>
            <person name="Ruimy-Israeli V."/>
            <person name="Lamed R."/>
            <person name="Flint H.J."/>
            <person name="Duncan S.H."/>
            <person name="Henrissat B."/>
            <person name="Coutinho P."/>
            <person name="Morrison M."/>
            <person name="Mosoni P."/>
            <person name="Yeoman C.J."/>
            <person name="White B.A."/>
            <person name="Bayer E.A."/>
        </authorList>
    </citation>
    <scope>NUCLEOTIDE SEQUENCE [LARGE SCALE GENOMIC DNA]</scope>
    <source>
        <strain evidence="1 2">007c</strain>
    </source>
</reference>
<dbReference type="Proteomes" id="UP000019365">
    <property type="component" value="Unassembled WGS sequence"/>
</dbReference>
<evidence type="ECO:0000313" key="2">
    <source>
        <dbReference type="Proteomes" id="UP000019365"/>
    </source>
</evidence>
<accession>W7UZX3</accession>
<sequence>MAYHDVSLNIDCCAPAEIWDKIDEVYRSSEYYRKGENCLTWQGQDIELYSSAEPGGIQISGEMPDEIWDKWYPELKAKLSAALGYEIGEPEDGFEFRRWVPYIKKALDIKVINKDKIIFNDLSEFTWSLFDKKERDIMAYPPYFRFSSPLIELKIVFEGTGLFAKHKQRQEFSRFMSELADLGINTLDLT</sequence>
<dbReference type="OrthoDB" id="1930967at2"/>
<name>W7UZX3_RUMFL</name>
<dbReference type="PATRIC" id="fig|1341157.4.peg.968"/>